<dbReference type="AlphaFoldDB" id="A0AAD4QLB8"/>
<sequence length="402" mass="45611">MSAMRISRKTFHQKQDDFFNVLRTSTREDATKDDYQAVVTHSHYLFPIKSIKSSYSKECLLDYTFANRQSFYNRVLGRAKAKDRPSTDPVVEIKQLNHAFERLREAVNRARTDWSFQGQTTIGPGSEDLSDAQTYTVLSQRLALDIDGSKYILSSATPVKLAEIMQDQIANYIRVCIYVGEVFESMRGVASFESILSEAAYRVMNDGHGFSLPVALEKALSGFCINQGAHGKLSVAAWFTWARDRAIRRKDKGNEPLFEKASKGATMHFNHFITLYEDKVLARKYLVRFMARGAVALCVNCESGFDVVYPYLYEDMELDMQKVGFIIVQVKNDSNIGQSDFTKLFNKMDPFKYNLLEESDKEDGRWPIPIICSLSSQGMPTVEHMKYKSSSDGAMTLDTNGS</sequence>
<gene>
    <name evidence="1" type="ORF">B0F90DRAFT_1840388</name>
</gene>
<accession>A0AAD4QLB8</accession>
<evidence type="ECO:0000313" key="2">
    <source>
        <dbReference type="Proteomes" id="UP001203297"/>
    </source>
</evidence>
<evidence type="ECO:0000313" key="1">
    <source>
        <dbReference type="EMBL" id="KAI0301706.1"/>
    </source>
</evidence>
<reference evidence="1" key="1">
    <citation type="journal article" date="2022" name="New Phytol.">
        <title>Evolutionary transition to the ectomycorrhizal habit in the genomes of a hyperdiverse lineage of mushroom-forming fungi.</title>
        <authorList>
            <person name="Looney B."/>
            <person name="Miyauchi S."/>
            <person name="Morin E."/>
            <person name="Drula E."/>
            <person name="Courty P.E."/>
            <person name="Kohler A."/>
            <person name="Kuo A."/>
            <person name="LaButti K."/>
            <person name="Pangilinan J."/>
            <person name="Lipzen A."/>
            <person name="Riley R."/>
            <person name="Andreopoulos W."/>
            <person name="He G."/>
            <person name="Johnson J."/>
            <person name="Nolan M."/>
            <person name="Tritt A."/>
            <person name="Barry K.W."/>
            <person name="Grigoriev I.V."/>
            <person name="Nagy L.G."/>
            <person name="Hibbett D."/>
            <person name="Henrissat B."/>
            <person name="Matheny P.B."/>
            <person name="Labbe J."/>
            <person name="Martin F.M."/>
        </authorList>
    </citation>
    <scope>NUCLEOTIDE SEQUENCE</scope>
    <source>
        <strain evidence="1">BPL690</strain>
    </source>
</reference>
<dbReference type="Proteomes" id="UP001203297">
    <property type="component" value="Unassembled WGS sequence"/>
</dbReference>
<organism evidence="1 2">
    <name type="scientific">Multifurca ochricompacta</name>
    <dbReference type="NCBI Taxonomy" id="376703"/>
    <lineage>
        <taxon>Eukaryota</taxon>
        <taxon>Fungi</taxon>
        <taxon>Dikarya</taxon>
        <taxon>Basidiomycota</taxon>
        <taxon>Agaricomycotina</taxon>
        <taxon>Agaricomycetes</taxon>
        <taxon>Russulales</taxon>
        <taxon>Russulaceae</taxon>
        <taxon>Multifurca</taxon>
    </lineage>
</organism>
<dbReference type="EMBL" id="WTXG01000013">
    <property type="protein sequence ID" value="KAI0301706.1"/>
    <property type="molecule type" value="Genomic_DNA"/>
</dbReference>
<keyword evidence="2" id="KW-1185">Reference proteome</keyword>
<comment type="caution">
    <text evidence="1">The sequence shown here is derived from an EMBL/GenBank/DDBJ whole genome shotgun (WGS) entry which is preliminary data.</text>
</comment>
<proteinExistence type="predicted"/>
<name>A0AAD4QLB8_9AGAM</name>
<protein>
    <submittedName>
        <fullName evidence="1">Uncharacterized protein</fullName>
    </submittedName>
</protein>